<evidence type="ECO:0000256" key="2">
    <source>
        <dbReference type="SAM" id="SignalP"/>
    </source>
</evidence>
<accession>A0A937G172</accession>
<proteinExistence type="predicted"/>
<comment type="caution">
    <text evidence="4">The sequence shown here is derived from an EMBL/GenBank/DDBJ whole genome shotgun (WGS) entry which is preliminary data.</text>
</comment>
<reference evidence="4" key="1">
    <citation type="submission" date="2021-01" db="EMBL/GenBank/DDBJ databases">
        <title>Fulvivirga kasyanovii gen. nov., sp nov., a novel member of the phylum Bacteroidetes isolated from seawater in a mussel farm.</title>
        <authorList>
            <person name="Zhao L.-H."/>
            <person name="Wang Z.-J."/>
        </authorList>
    </citation>
    <scope>NUCLEOTIDE SEQUENCE</scope>
    <source>
        <strain evidence="4">29W222</strain>
    </source>
</reference>
<dbReference type="RefSeq" id="WP_202859464.1">
    <property type="nucleotide sequence ID" value="NZ_JAEUGD010000067.1"/>
</dbReference>
<dbReference type="InterPro" id="IPR003610">
    <property type="entry name" value="CBM5/12"/>
</dbReference>
<dbReference type="GO" id="GO:0004553">
    <property type="term" value="F:hydrolase activity, hydrolyzing O-glycosyl compounds"/>
    <property type="evidence" value="ECO:0007669"/>
    <property type="project" value="InterPro"/>
</dbReference>
<keyword evidence="5" id="KW-1185">Reference proteome</keyword>
<dbReference type="SUPFAM" id="SSF51055">
    <property type="entry name" value="Carbohydrate binding domain"/>
    <property type="match status" value="1"/>
</dbReference>
<feature type="signal peptide" evidence="2">
    <location>
        <begin position="1"/>
        <end position="23"/>
    </location>
</feature>
<dbReference type="GO" id="GO:0005975">
    <property type="term" value="P:carbohydrate metabolic process"/>
    <property type="evidence" value="ECO:0007669"/>
    <property type="project" value="InterPro"/>
</dbReference>
<gene>
    <name evidence="4" type="primary">gldN</name>
    <name evidence="4" type="ORF">JMN32_26715</name>
</gene>
<dbReference type="CDD" id="cd12215">
    <property type="entry name" value="ChiC_BD"/>
    <property type="match status" value="1"/>
</dbReference>
<evidence type="ECO:0000313" key="5">
    <source>
        <dbReference type="Proteomes" id="UP000614216"/>
    </source>
</evidence>
<keyword evidence="2" id="KW-0732">Signal</keyword>
<name>A0A937G172_9BACT</name>
<dbReference type="EMBL" id="JAEUGD010000067">
    <property type="protein sequence ID" value="MBL6449934.1"/>
    <property type="molecule type" value="Genomic_DNA"/>
</dbReference>
<evidence type="ECO:0000259" key="3">
    <source>
        <dbReference type="SMART" id="SM00495"/>
    </source>
</evidence>
<dbReference type="NCBIfam" id="TIGR03523">
    <property type="entry name" value="GldN"/>
    <property type="match status" value="1"/>
</dbReference>
<dbReference type="InterPro" id="IPR036573">
    <property type="entry name" value="CBM_sf_5/12"/>
</dbReference>
<evidence type="ECO:0000256" key="1">
    <source>
        <dbReference type="ARBA" id="ARBA00022801"/>
    </source>
</evidence>
<feature type="chain" id="PRO_5036977242" evidence="2">
    <location>
        <begin position="24"/>
        <end position="301"/>
    </location>
</feature>
<dbReference type="GO" id="GO:0030246">
    <property type="term" value="F:carbohydrate binding"/>
    <property type="evidence" value="ECO:0007669"/>
    <property type="project" value="InterPro"/>
</dbReference>
<keyword evidence="1" id="KW-0378">Hydrolase</keyword>
<sequence length="301" mass="34995">MIKFKKYILVVLVGIFATPTAYAQLSELDQYNPNSIEPIARYEHLFKRRVWRVIDLKEKQNKGFFARGGEITGFILDAIKSGELADLYVNDSLTTKMSKDEFLSKLVYQEGLQIDAWQSGVEYYEGDQVRYNGTVYSAIFDEVVSVPSESPDDWEETPGVGDAILFLPRQISLLMLMEDVIFDKRRSRLYHKPQSIQLIIPGSETLDGVQLPLAVLKYKDLHALFKAHPESAIWINRYNSAENKNFADAFELRLFRASLFKFENPDDDPIVDMYKSRMEAVMASEWWEMQLMEKEHNLWEY</sequence>
<evidence type="ECO:0000313" key="4">
    <source>
        <dbReference type="EMBL" id="MBL6449934.1"/>
    </source>
</evidence>
<dbReference type="SMART" id="SM00495">
    <property type="entry name" value="ChtBD3"/>
    <property type="match status" value="1"/>
</dbReference>
<dbReference type="Pfam" id="PF19841">
    <property type="entry name" value="GldN"/>
    <property type="match status" value="1"/>
</dbReference>
<feature type="domain" description="Chitin-binding type-3" evidence="3">
    <location>
        <begin position="114"/>
        <end position="157"/>
    </location>
</feature>
<dbReference type="Proteomes" id="UP000614216">
    <property type="component" value="Unassembled WGS sequence"/>
</dbReference>
<dbReference type="InterPro" id="IPR019847">
    <property type="entry name" value="Gliding_motility_assoc_GldN"/>
</dbReference>
<dbReference type="GO" id="GO:0005576">
    <property type="term" value="C:extracellular region"/>
    <property type="evidence" value="ECO:0007669"/>
    <property type="project" value="InterPro"/>
</dbReference>
<dbReference type="Gene3D" id="2.10.10.20">
    <property type="entry name" value="Carbohydrate-binding module superfamily 5/12"/>
    <property type="match status" value="1"/>
</dbReference>
<dbReference type="AlphaFoldDB" id="A0A937G172"/>
<protein>
    <submittedName>
        <fullName evidence="4">Gliding motility protein GldN</fullName>
    </submittedName>
</protein>
<organism evidence="4 5">
    <name type="scientific">Fulvivirga marina</name>
    <dbReference type="NCBI Taxonomy" id="2494733"/>
    <lineage>
        <taxon>Bacteria</taxon>
        <taxon>Pseudomonadati</taxon>
        <taxon>Bacteroidota</taxon>
        <taxon>Cytophagia</taxon>
        <taxon>Cytophagales</taxon>
        <taxon>Fulvivirgaceae</taxon>
        <taxon>Fulvivirga</taxon>
    </lineage>
</organism>